<dbReference type="GO" id="GO:0016757">
    <property type="term" value="F:glycosyltransferase activity"/>
    <property type="evidence" value="ECO:0007669"/>
    <property type="project" value="TreeGrafter"/>
</dbReference>
<dbReference type="Gene3D" id="3.40.50.2000">
    <property type="entry name" value="Glycogen Phosphorylase B"/>
    <property type="match status" value="2"/>
</dbReference>
<keyword evidence="3" id="KW-1185">Reference proteome</keyword>
<evidence type="ECO:0000259" key="1">
    <source>
        <dbReference type="Pfam" id="PF13439"/>
    </source>
</evidence>
<gene>
    <name evidence="2" type="ORF">GGR39_000071</name>
</gene>
<dbReference type="Pfam" id="PF13692">
    <property type="entry name" value="Glyco_trans_1_4"/>
    <property type="match status" value="1"/>
</dbReference>
<dbReference type="AlphaFoldDB" id="A0A7W6C4T3"/>
<evidence type="ECO:0000313" key="2">
    <source>
        <dbReference type="EMBL" id="MBB3938442.1"/>
    </source>
</evidence>
<dbReference type="InterPro" id="IPR028098">
    <property type="entry name" value="Glyco_trans_4-like_N"/>
</dbReference>
<dbReference type="Proteomes" id="UP000561459">
    <property type="component" value="Unassembled WGS sequence"/>
</dbReference>
<dbReference type="PANTHER" id="PTHR45947">
    <property type="entry name" value="SULFOQUINOVOSYL TRANSFERASE SQD2"/>
    <property type="match status" value="1"/>
</dbReference>
<organism evidence="2 3">
    <name type="scientific">Novosphingobium fluoreni</name>
    <dbReference type="NCBI Taxonomy" id="1391222"/>
    <lineage>
        <taxon>Bacteria</taxon>
        <taxon>Pseudomonadati</taxon>
        <taxon>Pseudomonadota</taxon>
        <taxon>Alphaproteobacteria</taxon>
        <taxon>Sphingomonadales</taxon>
        <taxon>Sphingomonadaceae</taxon>
        <taxon>Novosphingobium</taxon>
    </lineage>
</organism>
<protein>
    <submittedName>
        <fullName evidence="2">Glycosyltransferase involved in cell wall biosynthesis</fullName>
    </submittedName>
</protein>
<dbReference type="InterPro" id="IPR050194">
    <property type="entry name" value="Glycosyltransferase_grp1"/>
</dbReference>
<accession>A0A7W6C4T3</accession>
<dbReference type="PANTHER" id="PTHR45947:SF13">
    <property type="entry name" value="TRANSFERASE"/>
    <property type="match status" value="1"/>
</dbReference>
<reference evidence="2 3" key="1">
    <citation type="submission" date="2020-08" db="EMBL/GenBank/DDBJ databases">
        <title>Genomic Encyclopedia of Type Strains, Phase IV (KMG-IV): sequencing the most valuable type-strain genomes for metagenomic binning, comparative biology and taxonomic classification.</title>
        <authorList>
            <person name="Goeker M."/>
        </authorList>
    </citation>
    <scope>NUCLEOTIDE SEQUENCE [LARGE SCALE GENOMIC DNA]</scope>
    <source>
        <strain evidence="2 3">DSM 27568</strain>
    </source>
</reference>
<dbReference type="EMBL" id="JACIDY010000001">
    <property type="protein sequence ID" value="MBB3938442.1"/>
    <property type="molecule type" value="Genomic_DNA"/>
</dbReference>
<keyword evidence="2" id="KW-0808">Transferase</keyword>
<name>A0A7W6C4T3_9SPHN</name>
<comment type="caution">
    <text evidence="2">The sequence shown here is derived from an EMBL/GenBank/DDBJ whole genome shotgun (WGS) entry which is preliminary data.</text>
</comment>
<sequence>MLAEAQTALGHTVAAACTTPGVFVEEVRNGVQVFRMPHETRFWAEDWPKHGKLERGWRKFTQQFNYRLSAHFGRVIDAFAPDIVHTHSMVDVSTTVWEAAAERNRPIIHTLRDYDLLCADASMWHDGGPCGMKCRVMTFAKVGRHRLTDGVAAVGQETLDIHRRAGFFDHLQPHLQRVIWNPAIVDGADDDYVRPTREGQPFTFGYLGRINEEKGVGTLINAARRLTPGPWQVIVAGKANNAIEPFLAQAQGLPISFPGFMDARSFFDGIDVMIAPSIWAEPLPRTILEAYAMGVPSIGARSGGIPDLIGSDNSDWLFTPGNDEQLAARMQHALDFGRARLPGKAAFQHVLQETQPRTVAERYLDFYSDVMAARLSRAA</sequence>
<dbReference type="SUPFAM" id="SSF53756">
    <property type="entry name" value="UDP-Glycosyltransferase/glycogen phosphorylase"/>
    <property type="match status" value="1"/>
</dbReference>
<dbReference type="Pfam" id="PF13439">
    <property type="entry name" value="Glyco_transf_4"/>
    <property type="match status" value="1"/>
</dbReference>
<evidence type="ECO:0000313" key="3">
    <source>
        <dbReference type="Proteomes" id="UP000561459"/>
    </source>
</evidence>
<dbReference type="CDD" id="cd03823">
    <property type="entry name" value="GT4_ExpE7-like"/>
    <property type="match status" value="1"/>
</dbReference>
<proteinExistence type="predicted"/>
<feature type="domain" description="Glycosyltransferase subfamily 4-like N-terminal" evidence="1">
    <location>
        <begin position="2"/>
        <end position="166"/>
    </location>
</feature>